<dbReference type="InterPro" id="IPR053926">
    <property type="entry name" value="RecX_HTH_1st"/>
</dbReference>
<feature type="domain" description="RecX third three-helical" evidence="8">
    <location>
        <begin position="262"/>
        <end position="309"/>
    </location>
</feature>
<dbReference type="InterPro" id="IPR036388">
    <property type="entry name" value="WH-like_DNA-bd_sf"/>
</dbReference>
<dbReference type="HAMAP" id="MF_01114">
    <property type="entry name" value="RecX"/>
    <property type="match status" value="1"/>
</dbReference>
<feature type="domain" description="RecX second three-helical" evidence="7">
    <location>
        <begin position="215"/>
        <end position="256"/>
    </location>
</feature>
<feature type="domain" description="RecX first three-helical" evidence="9">
    <location>
        <begin position="169"/>
        <end position="207"/>
    </location>
</feature>
<reference evidence="11" key="1">
    <citation type="journal article" date="2019" name="Int. J. Syst. Evol. Microbiol.">
        <title>The Global Catalogue of Microorganisms (GCM) 10K type strain sequencing project: providing services to taxonomists for standard genome sequencing and annotation.</title>
        <authorList>
            <consortium name="The Broad Institute Genomics Platform"/>
            <consortium name="The Broad Institute Genome Sequencing Center for Infectious Disease"/>
            <person name="Wu L."/>
            <person name="Ma J."/>
        </authorList>
    </citation>
    <scope>NUCLEOTIDE SEQUENCE [LARGE SCALE GENOMIC DNA]</scope>
    <source>
        <strain evidence="11">JCM 9458</strain>
    </source>
</reference>
<feature type="compositionally biased region" description="Gly residues" evidence="6">
    <location>
        <begin position="58"/>
        <end position="78"/>
    </location>
</feature>
<feature type="compositionally biased region" description="Basic and acidic residues" evidence="6">
    <location>
        <begin position="84"/>
        <end position="93"/>
    </location>
</feature>
<evidence type="ECO:0000256" key="2">
    <source>
        <dbReference type="ARBA" id="ARBA00009695"/>
    </source>
</evidence>
<comment type="function">
    <text evidence="5">Modulates RecA activity.</text>
</comment>
<feature type="compositionally biased region" description="Low complexity" evidence="6">
    <location>
        <begin position="30"/>
        <end position="41"/>
    </location>
</feature>
<keyword evidence="4 5" id="KW-0963">Cytoplasm</keyword>
<gene>
    <name evidence="5" type="primary">recX</name>
    <name evidence="10" type="ORF">GCM10020369_14210</name>
</gene>
<evidence type="ECO:0000313" key="10">
    <source>
        <dbReference type="EMBL" id="GAA3384442.1"/>
    </source>
</evidence>
<evidence type="ECO:0000259" key="8">
    <source>
        <dbReference type="Pfam" id="PF21981"/>
    </source>
</evidence>
<name>A0ABP6STC1_9ACTN</name>
<feature type="compositionally biased region" description="Basic residues" evidence="6">
    <location>
        <begin position="114"/>
        <end position="133"/>
    </location>
</feature>
<evidence type="ECO:0000256" key="4">
    <source>
        <dbReference type="ARBA" id="ARBA00022490"/>
    </source>
</evidence>
<dbReference type="Pfam" id="PF21981">
    <property type="entry name" value="RecX_HTH3"/>
    <property type="match status" value="1"/>
</dbReference>
<evidence type="ECO:0000259" key="7">
    <source>
        <dbReference type="Pfam" id="PF02631"/>
    </source>
</evidence>
<proteinExistence type="inferred from homology"/>
<dbReference type="RefSeq" id="WP_345727165.1">
    <property type="nucleotide sequence ID" value="NZ_BAAAYN010000007.1"/>
</dbReference>
<dbReference type="Proteomes" id="UP001501676">
    <property type="component" value="Unassembled WGS sequence"/>
</dbReference>
<comment type="caution">
    <text evidence="10">The sequence shown here is derived from an EMBL/GenBank/DDBJ whole genome shotgun (WGS) entry which is preliminary data.</text>
</comment>
<dbReference type="InterPro" id="IPR053925">
    <property type="entry name" value="RecX_HTH_3rd"/>
</dbReference>
<accession>A0ABP6STC1</accession>
<feature type="region of interest" description="Disordered" evidence="6">
    <location>
        <begin position="27"/>
        <end position="166"/>
    </location>
</feature>
<dbReference type="PANTHER" id="PTHR33602">
    <property type="entry name" value="REGULATORY PROTEIN RECX FAMILY PROTEIN"/>
    <property type="match status" value="1"/>
</dbReference>
<protein>
    <recommendedName>
        <fullName evidence="3 5">Regulatory protein RecX</fullName>
    </recommendedName>
</protein>
<evidence type="ECO:0000256" key="6">
    <source>
        <dbReference type="SAM" id="MobiDB-lite"/>
    </source>
</evidence>
<organism evidence="10 11">
    <name type="scientific">Cryptosporangium minutisporangium</name>
    <dbReference type="NCBI Taxonomy" id="113569"/>
    <lineage>
        <taxon>Bacteria</taxon>
        <taxon>Bacillati</taxon>
        <taxon>Actinomycetota</taxon>
        <taxon>Actinomycetes</taxon>
        <taxon>Cryptosporangiales</taxon>
        <taxon>Cryptosporangiaceae</taxon>
        <taxon>Cryptosporangium</taxon>
    </lineage>
</organism>
<dbReference type="PANTHER" id="PTHR33602:SF1">
    <property type="entry name" value="REGULATORY PROTEIN RECX FAMILY PROTEIN"/>
    <property type="match status" value="1"/>
</dbReference>
<evidence type="ECO:0000256" key="5">
    <source>
        <dbReference type="HAMAP-Rule" id="MF_01114"/>
    </source>
</evidence>
<dbReference type="InterPro" id="IPR003783">
    <property type="entry name" value="Regulatory_RecX"/>
</dbReference>
<comment type="subcellular location">
    <subcellularLocation>
        <location evidence="1 5">Cytoplasm</location>
    </subcellularLocation>
</comment>
<evidence type="ECO:0000256" key="3">
    <source>
        <dbReference type="ARBA" id="ARBA00018111"/>
    </source>
</evidence>
<evidence type="ECO:0000259" key="9">
    <source>
        <dbReference type="Pfam" id="PF21982"/>
    </source>
</evidence>
<comment type="similarity">
    <text evidence="2 5">Belongs to the RecX family.</text>
</comment>
<feature type="compositionally biased region" description="Basic and acidic residues" evidence="6">
    <location>
        <begin position="153"/>
        <end position="162"/>
    </location>
</feature>
<keyword evidence="11" id="KW-1185">Reference proteome</keyword>
<dbReference type="Pfam" id="PF21982">
    <property type="entry name" value="RecX_HTH1"/>
    <property type="match status" value="1"/>
</dbReference>
<dbReference type="InterPro" id="IPR053924">
    <property type="entry name" value="RecX_HTH_2nd"/>
</dbReference>
<evidence type="ECO:0000256" key="1">
    <source>
        <dbReference type="ARBA" id="ARBA00004496"/>
    </source>
</evidence>
<evidence type="ECO:0000313" key="11">
    <source>
        <dbReference type="Proteomes" id="UP001501676"/>
    </source>
</evidence>
<sequence>MTPESQGWSATDRAAVARAALAEAERLVRSRAAPNPPAASAHGRQPGASRGDADGPRPGAGHGGADGRRPGAGPGGTRGAWAAADDRGADGARFRAAGDAPLTDDVEDGVGGGRARRGRGRRGGPGRAGRGRNARSGTDEPPTWADGDDTAPDESRARRGSDADPEQMARAICLRLLTGQPRTRAELAAALAKRNVPVEAAEAVLDRFSEVGLIDDAAFARAWVETRQRGRGLGRSALAGELRRKGIDRDVAQEALEQIDADDDLEAARRLVERKLAATRGLAPDKRARRLVGMLARRGHPAGLAYRVVREALAAEGTDPDIAGVPDPTLTDE</sequence>
<dbReference type="Gene3D" id="1.10.10.10">
    <property type="entry name" value="Winged helix-like DNA-binding domain superfamily/Winged helix DNA-binding domain"/>
    <property type="match status" value="2"/>
</dbReference>
<dbReference type="Pfam" id="PF02631">
    <property type="entry name" value="RecX_HTH2"/>
    <property type="match status" value="1"/>
</dbReference>
<dbReference type="EMBL" id="BAAAYN010000007">
    <property type="protein sequence ID" value="GAA3384442.1"/>
    <property type="molecule type" value="Genomic_DNA"/>
</dbReference>